<dbReference type="InterPro" id="IPR054613">
    <property type="entry name" value="Peptidase_S78_dom"/>
</dbReference>
<accession>A0ABS2ES39</accession>
<keyword evidence="1" id="KW-1188">Viral release from host cell</keyword>
<dbReference type="Proteomes" id="UP000703295">
    <property type="component" value="Unassembled WGS sequence"/>
</dbReference>
<comment type="caution">
    <text evidence="6">The sequence shown here is derived from an EMBL/GenBank/DDBJ whole genome shotgun (WGS) entry which is preliminary data.</text>
</comment>
<evidence type="ECO:0000313" key="6">
    <source>
        <dbReference type="EMBL" id="MBM6757386.1"/>
    </source>
</evidence>
<reference evidence="6 7" key="1">
    <citation type="journal article" date="2021" name="Sci. Rep.">
        <title>The distribution of antibiotic resistance genes in chicken gut microbiota commensals.</title>
        <authorList>
            <person name="Juricova H."/>
            <person name="Matiasovicova J."/>
            <person name="Kubasova T."/>
            <person name="Cejkova D."/>
            <person name="Rychlik I."/>
        </authorList>
    </citation>
    <scope>NUCLEOTIDE SEQUENCE [LARGE SCALE GENOMIC DNA]</scope>
    <source>
        <strain evidence="6 7">An801</strain>
    </source>
</reference>
<evidence type="ECO:0000259" key="5">
    <source>
        <dbReference type="Pfam" id="PF04586"/>
    </source>
</evidence>
<keyword evidence="4" id="KW-0175">Coiled coil</keyword>
<feature type="coiled-coil region" evidence="4">
    <location>
        <begin position="196"/>
        <end position="237"/>
    </location>
</feature>
<dbReference type="RefSeq" id="WP_204474046.1">
    <property type="nucleotide sequence ID" value="NZ_JACJJW010000002.1"/>
</dbReference>
<sequence>MNKSYKFTVHDESVNTYGFRMLTDGANLTEFEKNPVILYNHNDWETPIGRADRIYKENGAIVAEIVFDTDDPKAAEIAGKVERGFLRMASVGAWPPEEATDDELMKLDGQTGPTITRWTLREISICPIGANHNALAMYDRITGKRIDLSDRNTVIRLTDNINNANINPKKENNMSVITQMLRLSDSASEQAIAEEVRKLIALRDQYQSEIAGLKTENKNLQVKLDTYEQKEREARKTQAVALVDAAVKDGRIDASGRDAWLKNLERDFENASVQLASITRRQTVATQVIPEGKSGAITLRDMTFQDILKADRLKELKQDKELYRQKFREAYGHEPA</sequence>
<evidence type="ECO:0000256" key="1">
    <source>
        <dbReference type="ARBA" id="ARBA00022612"/>
    </source>
</evidence>
<evidence type="ECO:0000256" key="2">
    <source>
        <dbReference type="ARBA" id="ARBA00022670"/>
    </source>
</evidence>
<gene>
    <name evidence="6" type="ORF">H6A31_01530</name>
</gene>
<keyword evidence="7" id="KW-1185">Reference proteome</keyword>
<keyword evidence="2 6" id="KW-0645">Protease</keyword>
<dbReference type="GO" id="GO:0008233">
    <property type="term" value="F:peptidase activity"/>
    <property type="evidence" value="ECO:0007669"/>
    <property type="project" value="UniProtKB-KW"/>
</dbReference>
<protein>
    <submittedName>
        <fullName evidence="6">HK97 family phage prohead protease</fullName>
    </submittedName>
</protein>
<feature type="domain" description="Prohead serine protease" evidence="5">
    <location>
        <begin position="33"/>
        <end position="134"/>
    </location>
</feature>
<keyword evidence="3" id="KW-0378">Hydrolase</keyword>
<dbReference type="Pfam" id="PF04586">
    <property type="entry name" value="Peptidase_S78"/>
    <property type="match status" value="1"/>
</dbReference>
<name>A0ABS2ES39_9BACE</name>
<evidence type="ECO:0000256" key="4">
    <source>
        <dbReference type="SAM" id="Coils"/>
    </source>
</evidence>
<evidence type="ECO:0000256" key="3">
    <source>
        <dbReference type="ARBA" id="ARBA00022801"/>
    </source>
</evidence>
<proteinExistence type="predicted"/>
<evidence type="ECO:0000313" key="7">
    <source>
        <dbReference type="Proteomes" id="UP000703295"/>
    </source>
</evidence>
<dbReference type="EMBL" id="JACJJW010000002">
    <property type="protein sequence ID" value="MBM6757386.1"/>
    <property type="molecule type" value="Genomic_DNA"/>
</dbReference>
<dbReference type="GO" id="GO:0006508">
    <property type="term" value="P:proteolysis"/>
    <property type="evidence" value="ECO:0007669"/>
    <property type="project" value="UniProtKB-KW"/>
</dbReference>
<organism evidence="6 7">
    <name type="scientific">Bacteroides mediterraneensis</name>
    <dbReference type="NCBI Taxonomy" id="1841856"/>
    <lineage>
        <taxon>Bacteria</taxon>
        <taxon>Pseudomonadati</taxon>
        <taxon>Bacteroidota</taxon>
        <taxon>Bacteroidia</taxon>
        <taxon>Bacteroidales</taxon>
        <taxon>Bacteroidaceae</taxon>
        <taxon>Bacteroides</taxon>
    </lineage>
</organism>